<dbReference type="Proteomes" id="UP000297900">
    <property type="component" value="Unassembled WGS sequence"/>
</dbReference>
<protein>
    <submittedName>
        <fullName evidence="1">Abi family protein</fullName>
    </submittedName>
</protein>
<organism evidence="1 2">
    <name type="scientific">Cohnella luojiensis</name>
    <dbReference type="NCBI Taxonomy" id="652876"/>
    <lineage>
        <taxon>Bacteria</taxon>
        <taxon>Bacillati</taxon>
        <taxon>Bacillota</taxon>
        <taxon>Bacilli</taxon>
        <taxon>Bacillales</taxon>
        <taxon>Paenibacillaceae</taxon>
        <taxon>Cohnella</taxon>
    </lineage>
</organism>
<sequence>MTEVYNKDNRSRPRLLTMRNWAGHFIFWGILGMDKSYESELKPPATYKEMIDILRSRGLKVGNENRATDILKRINYYRLTGYLLPYKINEEKYIDGTVFEHVVELYDFDMRLRSLLLDIFEYVEVSMRSQISYHLAHKYGSE</sequence>
<reference evidence="1 2" key="1">
    <citation type="submission" date="2019-03" db="EMBL/GenBank/DDBJ databases">
        <title>Cohnella endophytica sp. nov., a novel endophytic bacterium isolated from bark of Sonneratia apetala.</title>
        <authorList>
            <person name="Tuo L."/>
        </authorList>
    </citation>
    <scope>NUCLEOTIDE SEQUENCE [LARGE SCALE GENOMIC DNA]</scope>
    <source>
        <strain evidence="1 2">CCTCC AB 208254</strain>
    </source>
</reference>
<dbReference type="Pfam" id="PF07751">
    <property type="entry name" value="Abi_2"/>
    <property type="match status" value="1"/>
</dbReference>
<gene>
    <name evidence="1" type="ORF">E2980_15390</name>
</gene>
<name>A0A4Y8LT42_9BACL</name>
<dbReference type="InterPro" id="IPR011664">
    <property type="entry name" value="Abi_system_AbiD/AbiF-like"/>
</dbReference>
<dbReference type="EMBL" id="SOMN01000023">
    <property type="protein sequence ID" value="TFE24721.1"/>
    <property type="molecule type" value="Genomic_DNA"/>
</dbReference>
<dbReference type="AlphaFoldDB" id="A0A4Y8LT42"/>
<comment type="caution">
    <text evidence="1">The sequence shown here is derived from an EMBL/GenBank/DDBJ whole genome shotgun (WGS) entry which is preliminary data.</text>
</comment>
<accession>A0A4Y8LT42</accession>
<evidence type="ECO:0000313" key="2">
    <source>
        <dbReference type="Proteomes" id="UP000297900"/>
    </source>
</evidence>
<proteinExistence type="predicted"/>
<keyword evidence="2" id="KW-1185">Reference proteome</keyword>
<evidence type="ECO:0000313" key="1">
    <source>
        <dbReference type="EMBL" id="TFE24721.1"/>
    </source>
</evidence>
<dbReference type="OrthoDB" id="5363652at2"/>